<dbReference type="GO" id="GO:0050661">
    <property type="term" value="F:NADP binding"/>
    <property type="evidence" value="ECO:0007669"/>
    <property type="project" value="InterPro"/>
</dbReference>
<evidence type="ECO:0000256" key="1">
    <source>
        <dbReference type="ARBA" id="ARBA00009183"/>
    </source>
</evidence>
<dbReference type="PANTHER" id="PTHR23023">
    <property type="entry name" value="DIMETHYLANILINE MONOOXYGENASE"/>
    <property type="match status" value="1"/>
</dbReference>
<dbReference type="PRINTS" id="PR00370">
    <property type="entry name" value="FMOXYGENASE"/>
</dbReference>
<keyword evidence="5 6" id="KW-0560">Oxidoreductase</keyword>
<evidence type="ECO:0000313" key="7">
    <source>
        <dbReference type="EMBL" id="KAK9838566.1"/>
    </source>
</evidence>
<keyword evidence="8" id="KW-1185">Reference proteome</keyword>
<protein>
    <recommendedName>
        <fullName evidence="6">Flavin-containing monooxygenase</fullName>
        <ecNumber evidence="6">1.-.-.-</ecNumber>
    </recommendedName>
</protein>
<dbReference type="GO" id="GO:0004499">
    <property type="term" value="F:N,N-dimethylaniline monooxygenase activity"/>
    <property type="evidence" value="ECO:0007669"/>
    <property type="project" value="InterPro"/>
</dbReference>
<dbReference type="InterPro" id="IPR000960">
    <property type="entry name" value="Flavin_mOase"/>
</dbReference>
<comment type="cofactor">
    <cofactor evidence="6">
        <name>FAD</name>
        <dbReference type="ChEBI" id="CHEBI:57692"/>
    </cofactor>
</comment>
<evidence type="ECO:0000256" key="3">
    <source>
        <dbReference type="ARBA" id="ARBA00022827"/>
    </source>
</evidence>
<evidence type="ECO:0000256" key="4">
    <source>
        <dbReference type="ARBA" id="ARBA00022857"/>
    </source>
</evidence>
<organism evidence="7 8">
    <name type="scientific">Elliptochloris bilobata</name>
    <dbReference type="NCBI Taxonomy" id="381761"/>
    <lineage>
        <taxon>Eukaryota</taxon>
        <taxon>Viridiplantae</taxon>
        <taxon>Chlorophyta</taxon>
        <taxon>core chlorophytes</taxon>
        <taxon>Trebouxiophyceae</taxon>
        <taxon>Trebouxiophyceae incertae sedis</taxon>
        <taxon>Elliptochloris clade</taxon>
        <taxon>Elliptochloris</taxon>
    </lineage>
</organism>
<keyword evidence="3 6" id="KW-0274">FAD</keyword>
<evidence type="ECO:0000256" key="5">
    <source>
        <dbReference type="ARBA" id="ARBA00023002"/>
    </source>
</evidence>
<keyword evidence="2 6" id="KW-0285">Flavoprotein</keyword>
<dbReference type="Gene3D" id="3.50.50.60">
    <property type="entry name" value="FAD/NAD(P)-binding domain"/>
    <property type="match status" value="2"/>
</dbReference>
<dbReference type="GO" id="GO:0050660">
    <property type="term" value="F:flavin adenine dinucleotide binding"/>
    <property type="evidence" value="ECO:0007669"/>
    <property type="project" value="InterPro"/>
</dbReference>
<dbReference type="Proteomes" id="UP001445335">
    <property type="component" value="Unassembled WGS sequence"/>
</dbReference>
<dbReference type="PIRSF" id="PIRSF000332">
    <property type="entry name" value="FMO"/>
    <property type="match status" value="1"/>
</dbReference>
<keyword evidence="6" id="KW-0503">Monooxygenase</keyword>
<reference evidence="7 8" key="1">
    <citation type="journal article" date="2024" name="Nat. Commun.">
        <title>Phylogenomics reveals the evolutionary origins of lichenization in chlorophyte algae.</title>
        <authorList>
            <person name="Puginier C."/>
            <person name="Libourel C."/>
            <person name="Otte J."/>
            <person name="Skaloud P."/>
            <person name="Haon M."/>
            <person name="Grisel S."/>
            <person name="Petersen M."/>
            <person name="Berrin J.G."/>
            <person name="Delaux P.M."/>
            <person name="Dal Grande F."/>
            <person name="Keller J."/>
        </authorList>
    </citation>
    <scope>NUCLEOTIDE SEQUENCE [LARGE SCALE GENOMIC DNA]</scope>
    <source>
        <strain evidence="7 8">SAG 245.80</strain>
    </source>
</reference>
<keyword evidence="4" id="KW-0521">NADP</keyword>
<evidence type="ECO:0000256" key="6">
    <source>
        <dbReference type="RuleBase" id="RU361177"/>
    </source>
</evidence>
<proteinExistence type="inferred from homology"/>
<dbReference type="InterPro" id="IPR036188">
    <property type="entry name" value="FAD/NAD-bd_sf"/>
</dbReference>
<dbReference type="InterPro" id="IPR050346">
    <property type="entry name" value="FMO-like"/>
</dbReference>
<accession>A0AAW1RYR0</accession>
<dbReference type="AlphaFoldDB" id="A0AAW1RYR0"/>
<name>A0AAW1RYR0_9CHLO</name>
<comment type="caution">
    <text evidence="7">The sequence shown here is derived from an EMBL/GenBank/DDBJ whole genome shotgun (WGS) entry which is preliminary data.</text>
</comment>
<sequence>MCSGDRSQHRKSKRVAVVGAGAAGLVVLRELLREGHTATVFEQEERLGGTWVYDGSVPLTNGCKPAKHVHTSMYKHLRTNLPRELMSFTDFPFVQEVMHSVDARRFCGHAEVLAYLEAFAAFYRLRPHIRYGRRVLHALPLWEDATAVDCGPRWRVTTCSAGRADQGVEEAVFDAVLVCNGHYSVPRTPAVAGAAEFPGAQMHSHSYRDARPFAGQTVVVVGASASGEDIGREVADCAGMVYLSARNWHTAPDWDGAWDAPVGRRRNLLRRPELGALLPDGDVTWAHDCPPAAHVDTVIYATGYHYTFDFLEDSGAFTLHDNRVAPLYQHVVPPACPSLALIGLPWKVVPFPQHELQGKWVARVLSGRARLPARPAMEAVAAEHSAQLAARRVPARKAHLLGDAQWAYNDWLAAAAGPDVELLPAWRSEMYDLTGEGKRTAPDSYRDDTAYPPHLLAAVEADMRRQVQVVLAGSA</sequence>
<dbReference type="EMBL" id="JALJOU010000018">
    <property type="protein sequence ID" value="KAK9838566.1"/>
    <property type="molecule type" value="Genomic_DNA"/>
</dbReference>
<dbReference type="InterPro" id="IPR020946">
    <property type="entry name" value="Flavin_mOase-like"/>
</dbReference>
<comment type="similarity">
    <text evidence="1 6">Belongs to the FMO family.</text>
</comment>
<dbReference type="EC" id="1.-.-.-" evidence="6"/>
<gene>
    <name evidence="7" type="ORF">WJX81_007654</name>
</gene>
<evidence type="ECO:0000256" key="2">
    <source>
        <dbReference type="ARBA" id="ARBA00022630"/>
    </source>
</evidence>
<dbReference type="SUPFAM" id="SSF51905">
    <property type="entry name" value="FAD/NAD(P)-binding domain"/>
    <property type="match status" value="2"/>
</dbReference>
<evidence type="ECO:0000313" key="8">
    <source>
        <dbReference type="Proteomes" id="UP001445335"/>
    </source>
</evidence>
<dbReference type="Pfam" id="PF00743">
    <property type="entry name" value="FMO-like"/>
    <property type="match status" value="2"/>
</dbReference>